<evidence type="ECO:0000256" key="2">
    <source>
        <dbReference type="ARBA" id="ARBA00006375"/>
    </source>
</evidence>
<organism evidence="13 14">
    <name type="scientific">Nakaseomyces bracarensis</name>
    <dbReference type="NCBI Taxonomy" id="273131"/>
    <lineage>
        <taxon>Eukaryota</taxon>
        <taxon>Fungi</taxon>
        <taxon>Dikarya</taxon>
        <taxon>Ascomycota</taxon>
        <taxon>Saccharomycotina</taxon>
        <taxon>Saccharomycetes</taxon>
        <taxon>Saccharomycetales</taxon>
        <taxon>Saccharomycetaceae</taxon>
        <taxon>Nakaseomyces</taxon>
    </lineage>
</organism>
<evidence type="ECO:0000256" key="9">
    <source>
        <dbReference type="ARBA" id="ARBA00023136"/>
    </source>
</evidence>
<dbReference type="InterPro" id="IPR018108">
    <property type="entry name" value="MCP_transmembrane"/>
</dbReference>
<keyword evidence="6" id="KW-0999">Mitochondrion inner membrane</keyword>
<dbReference type="SUPFAM" id="SSF103506">
    <property type="entry name" value="Mitochondrial carrier"/>
    <property type="match status" value="1"/>
</dbReference>
<evidence type="ECO:0000256" key="10">
    <source>
        <dbReference type="PROSITE-ProRule" id="PRU00282"/>
    </source>
</evidence>
<evidence type="ECO:0000256" key="7">
    <source>
        <dbReference type="ARBA" id="ARBA00022989"/>
    </source>
</evidence>
<dbReference type="Pfam" id="PF00153">
    <property type="entry name" value="Mito_carr"/>
    <property type="match status" value="3"/>
</dbReference>
<comment type="similarity">
    <text evidence="2 11">Belongs to the mitochondrial carrier (TC 2.A.29) family.</text>
</comment>
<comment type="subcellular location">
    <subcellularLocation>
        <location evidence="1">Mitochondrion inner membrane</location>
        <topology evidence="1">Multi-pass membrane protein</topology>
    </subcellularLocation>
</comment>
<evidence type="ECO:0000256" key="11">
    <source>
        <dbReference type="RuleBase" id="RU000488"/>
    </source>
</evidence>
<evidence type="ECO:0000256" key="3">
    <source>
        <dbReference type="ARBA" id="ARBA00022448"/>
    </source>
</evidence>
<keyword evidence="8" id="KW-0496">Mitochondrion</keyword>
<evidence type="ECO:0000256" key="1">
    <source>
        <dbReference type="ARBA" id="ARBA00004448"/>
    </source>
</evidence>
<feature type="repeat" description="Solcar" evidence="10">
    <location>
        <begin position="3"/>
        <end position="91"/>
    </location>
</feature>
<dbReference type="InterPro" id="IPR044712">
    <property type="entry name" value="SLC25A32-like"/>
</dbReference>
<comment type="caution">
    <text evidence="13">The sequence shown here is derived from an EMBL/GenBank/DDBJ whole genome shotgun (WGS) entry which is preliminary data.</text>
</comment>
<dbReference type="Proteomes" id="UP001623330">
    <property type="component" value="Unassembled WGS sequence"/>
</dbReference>
<gene>
    <name evidence="13" type="ORF">RNJ44_03197</name>
</gene>
<dbReference type="PRINTS" id="PR00926">
    <property type="entry name" value="MITOCARRIER"/>
</dbReference>
<keyword evidence="3 11" id="KW-0813">Transport</keyword>
<keyword evidence="14" id="KW-1185">Reference proteome</keyword>
<evidence type="ECO:0000256" key="12">
    <source>
        <dbReference type="SAM" id="Phobius"/>
    </source>
</evidence>
<dbReference type="InterPro" id="IPR023395">
    <property type="entry name" value="MCP_dom_sf"/>
</dbReference>
<evidence type="ECO:0000256" key="8">
    <source>
        <dbReference type="ARBA" id="ARBA00023128"/>
    </source>
</evidence>
<accession>A0ABR4NZM5</accession>
<reference evidence="13 14" key="1">
    <citation type="submission" date="2024-05" db="EMBL/GenBank/DDBJ databases">
        <title>Long read based assembly of the Candida bracarensis genome reveals expanded adhesin content.</title>
        <authorList>
            <person name="Marcet-Houben M."/>
            <person name="Ksiezopolska E."/>
            <person name="Gabaldon T."/>
        </authorList>
    </citation>
    <scope>NUCLEOTIDE SEQUENCE [LARGE SCALE GENOMIC DNA]</scope>
    <source>
        <strain evidence="13 14">CBM6</strain>
    </source>
</reference>
<keyword evidence="9 10" id="KW-0472">Membrane</keyword>
<dbReference type="Gene3D" id="1.50.40.10">
    <property type="entry name" value="Mitochondrial carrier domain"/>
    <property type="match status" value="1"/>
</dbReference>
<feature type="repeat" description="Solcar" evidence="10">
    <location>
        <begin position="105"/>
        <end position="188"/>
    </location>
</feature>
<evidence type="ECO:0000256" key="5">
    <source>
        <dbReference type="ARBA" id="ARBA00022737"/>
    </source>
</evidence>
<dbReference type="EMBL" id="JBEVYD010000003">
    <property type="protein sequence ID" value="KAL3234435.1"/>
    <property type="molecule type" value="Genomic_DNA"/>
</dbReference>
<keyword evidence="7 12" id="KW-1133">Transmembrane helix</keyword>
<evidence type="ECO:0000313" key="14">
    <source>
        <dbReference type="Proteomes" id="UP001623330"/>
    </source>
</evidence>
<keyword evidence="5" id="KW-0677">Repeat</keyword>
<feature type="transmembrane region" description="Helical" evidence="12">
    <location>
        <begin position="108"/>
        <end position="131"/>
    </location>
</feature>
<evidence type="ECO:0000256" key="6">
    <source>
        <dbReference type="ARBA" id="ARBA00022792"/>
    </source>
</evidence>
<feature type="transmembrane region" description="Helical" evidence="12">
    <location>
        <begin position="67"/>
        <end position="88"/>
    </location>
</feature>
<proteinExistence type="inferred from homology"/>
<dbReference type="InterPro" id="IPR002067">
    <property type="entry name" value="MCP"/>
</dbReference>
<dbReference type="PANTHER" id="PTHR45683">
    <property type="entry name" value="MITOCHONDRIAL NICOTINAMIDE ADENINE DINUCLEOTIDE TRANSPORTER 1-RELATED-RELATED"/>
    <property type="match status" value="1"/>
</dbReference>
<evidence type="ECO:0000313" key="13">
    <source>
        <dbReference type="EMBL" id="KAL3234435.1"/>
    </source>
</evidence>
<dbReference type="PROSITE" id="PS50920">
    <property type="entry name" value="SOLCAR"/>
    <property type="match status" value="3"/>
</dbReference>
<feature type="repeat" description="Solcar" evidence="10">
    <location>
        <begin position="200"/>
        <end position="286"/>
    </location>
</feature>
<sequence length="288" mass="32368">MVSPLEKEVISGLTAGSLTTLIVHPLDLFKVRLQLLITAQGKNGYRSVWNEIRKSDSTLVRELYRGLNVNFVGNTVAWGLYFTTYRIAKDYLIETNSQIKNDKGLTSWMYLVAGVSSGVFATVLTNPFWVVKTRMMSKTNSKLTSTKILKDLIKKDGFRGLWKGLLPATFGVSQGALHFTCYDTLKNKLILRDRAHDDKISNLETITVTSISKMISTAAVYPFQLLKSNLQSFQASEENFKLLSLSKLIYQKNGILGFYKGLSANLLRSVPSTCITFCIYENFKNILT</sequence>
<keyword evidence="4 10" id="KW-0812">Transmembrane</keyword>
<protein>
    <submittedName>
        <fullName evidence="13">Mitochondrial FAD carrier protein FLX1</fullName>
    </submittedName>
</protein>
<evidence type="ECO:0000256" key="4">
    <source>
        <dbReference type="ARBA" id="ARBA00022692"/>
    </source>
</evidence>
<name>A0ABR4NZM5_9SACH</name>